<dbReference type="OrthoDB" id="1524091at2"/>
<dbReference type="eggNOG" id="COG3437">
    <property type="taxonomic scope" value="Bacteria"/>
</dbReference>
<keyword evidence="5" id="KW-1185">Reference proteome</keyword>
<dbReference type="Proteomes" id="UP000004095">
    <property type="component" value="Unassembled WGS sequence"/>
</dbReference>
<feature type="modified residue" description="4-aspartylphosphate" evidence="2">
    <location>
        <position position="63"/>
    </location>
</feature>
<dbReference type="InterPro" id="IPR050595">
    <property type="entry name" value="Bact_response_regulator"/>
</dbReference>
<evidence type="ECO:0000313" key="4">
    <source>
        <dbReference type="EMBL" id="EAY28110.1"/>
    </source>
</evidence>
<keyword evidence="1 2" id="KW-0597">Phosphoprotein</keyword>
<proteinExistence type="predicted"/>
<dbReference type="RefSeq" id="WP_004156040.1">
    <property type="nucleotide sequence ID" value="NZ_AAWS01000018.1"/>
</dbReference>
<dbReference type="AlphaFoldDB" id="A1ZNJ9"/>
<dbReference type="InterPro" id="IPR011006">
    <property type="entry name" value="CheY-like_superfamily"/>
</dbReference>
<comment type="caution">
    <text evidence="4">The sequence shown here is derived from an EMBL/GenBank/DDBJ whole genome shotgun (WGS) entry which is preliminary data.</text>
</comment>
<reference evidence="4 5" key="1">
    <citation type="submission" date="2007-01" db="EMBL/GenBank/DDBJ databases">
        <authorList>
            <person name="Haygood M."/>
            <person name="Podell S."/>
            <person name="Anderson C."/>
            <person name="Hopkinson B."/>
            <person name="Roe K."/>
            <person name="Barbeau K."/>
            <person name="Gaasterland T."/>
            <person name="Ferriera S."/>
            <person name="Johnson J."/>
            <person name="Kravitz S."/>
            <person name="Beeson K."/>
            <person name="Sutton G."/>
            <person name="Rogers Y.-H."/>
            <person name="Friedman R."/>
            <person name="Frazier M."/>
            <person name="Venter J.C."/>
        </authorList>
    </citation>
    <scope>NUCLEOTIDE SEQUENCE [LARGE SCALE GENOMIC DNA]</scope>
    <source>
        <strain evidence="4 5">ATCC 23134</strain>
    </source>
</reference>
<dbReference type="Pfam" id="PF00072">
    <property type="entry name" value="Response_reg"/>
    <property type="match status" value="1"/>
</dbReference>
<evidence type="ECO:0000256" key="1">
    <source>
        <dbReference type="ARBA" id="ARBA00022553"/>
    </source>
</evidence>
<organism evidence="4 5">
    <name type="scientific">Microscilla marina ATCC 23134</name>
    <dbReference type="NCBI Taxonomy" id="313606"/>
    <lineage>
        <taxon>Bacteria</taxon>
        <taxon>Pseudomonadati</taxon>
        <taxon>Bacteroidota</taxon>
        <taxon>Cytophagia</taxon>
        <taxon>Cytophagales</taxon>
        <taxon>Microscillaceae</taxon>
        <taxon>Microscilla</taxon>
    </lineage>
</organism>
<dbReference type="GO" id="GO:0000160">
    <property type="term" value="P:phosphorelay signal transduction system"/>
    <property type="evidence" value="ECO:0007669"/>
    <property type="project" value="InterPro"/>
</dbReference>
<gene>
    <name evidence="4" type="ORF">M23134_02220</name>
</gene>
<dbReference type="PANTHER" id="PTHR44591">
    <property type="entry name" value="STRESS RESPONSE REGULATOR PROTEIN 1"/>
    <property type="match status" value="1"/>
</dbReference>
<sequence length="130" mass="14806">MTAKYQHILVVDDDKTFIYLNYKLISKITGCNKILLKMSGITALQYLEECDLSNDFPELISIDWNMPLGNGNDFIQEYTKRFHPKHPQTKVLVISGATSEKQMSKVLQLDFVIGFLPKPVNEKTLANAIL</sequence>
<dbReference type="PANTHER" id="PTHR44591:SF3">
    <property type="entry name" value="RESPONSE REGULATORY DOMAIN-CONTAINING PROTEIN"/>
    <property type="match status" value="1"/>
</dbReference>
<dbReference type="PROSITE" id="PS50110">
    <property type="entry name" value="RESPONSE_REGULATORY"/>
    <property type="match status" value="1"/>
</dbReference>
<feature type="domain" description="Response regulatory" evidence="3">
    <location>
        <begin position="7"/>
        <end position="130"/>
    </location>
</feature>
<evidence type="ECO:0000256" key="2">
    <source>
        <dbReference type="PROSITE-ProRule" id="PRU00169"/>
    </source>
</evidence>
<evidence type="ECO:0000313" key="5">
    <source>
        <dbReference type="Proteomes" id="UP000004095"/>
    </source>
</evidence>
<dbReference type="SUPFAM" id="SSF52172">
    <property type="entry name" value="CheY-like"/>
    <property type="match status" value="1"/>
</dbReference>
<protein>
    <submittedName>
        <fullName evidence="4">Response regulator receiver domain protein, putative</fullName>
    </submittedName>
</protein>
<name>A1ZNJ9_MICM2</name>
<accession>A1ZNJ9</accession>
<dbReference type="EMBL" id="AAWS01000018">
    <property type="protein sequence ID" value="EAY28110.1"/>
    <property type="molecule type" value="Genomic_DNA"/>
</dbReference>
<evidence type="ECO:0000259" key="3">
    <source>
        <dbReference type="PROSITE" id="PS50110"/>
    </source>
</evidence>
<dbReference type="InterPro" id="IPR001789">
    <property type="entry name" value="Sig_transdc_resp-reg_receiver"/>
</dbReference>
<dbReference type="Gene3D" id="3.40.50.2300">
    <property type="match status" value="1"/>
</dbReference>